<sequence>MTLFLQLKNPIKASWKRPATWFRWHRWLGYLIGLQLLAWILGGLLFAIVPFQTLVKGKDLVSKPSLNFPEQWQIDPSKFPSEHGALQGLQSIVSAQGLALRLQFKNKSLVTDLHGAPLNAPTREQIQTFAKQIYRGDGDFVAVQHLSSVPTQLAIVKELGARKNVWLAQFNDSQRTRLYFDANTGEYITVRTDAWVWYDFFWRLHVMDYSEGEDFNNTLLRIATIFAFLMMVTGLVLSVRNLLRKRF</sequence>
<feature type="transmembrane region" description="Helical" evidence="1">
    <location>
        <begin position="27"/>
        <end position="49"/>
    </location>
</feature>
<dbReference type="EMBL" id="JACOFW010000007">
    <property type="protein sequence ID" value="MBC3807472.1"/>
    <property type="molecule type" value="Genomic_DNA"/>
</dbReference>
<keyword evidence="1" id="KW-0812">Transmembrane</keyword>
<dbReference type="RefSeq" id="WP_186922553.1">
    <property type="nucleotide sequence ID" value="NZ_JACOFW010000007.1"/>
</dbReference>
<feature type="transmembrane region" description="Helical" evidence="1">
    <location>
        <begin position="219"/>
        <end position="243"/>
    </location>
</feature>
<comment type="caution">
    <text evidence="2">The sequence shown here is derived from an EMBL/GenBank/DDBJ whole genome shotgun (WGS) entry which is preliminary data.</text>
</comment>
<accession>A0ABR6X3F9</accession>
<dbReference type="Proteomes" id="UP000648257">
    <property type="component" value="Unassembled WGS sequence"/>
</dbReference>
<evidence type="ECO:0000256" key="1">
    <source>
        <dbReference type="SAM" id="Phobius"/>
    </source>
</evidence>
<keyword evidence="3" id="KW-1185">Reference proteome</keyword>
<keyword evidence="1" id="KW-1133">Transmembrane helix</keyword>
<organism evidence="2 3">
    <name type="scientific">Undibacterium seohonense</name>
    <dbReference type="NCBI Taxonomy" id="1344950"/>
    <lineage>
        <taxon>Bacteria</taxon>
        <taxon>Pseudomonadati</taxon>
        <taxon>Pseudomonadota</taxon>
        <taxon>Betaproteobacteria</taxon>
        <taxon>Burkholderiales</taxon>
        <taxon>Oxalobacteraceae</taxon>
        <taxon>Undibacterium</taxon>
    </lineage>
</organism>
<evidence type="ECO:0000313" key="2">
    <source>
        <dbReference type="EMBL" id="MBC3807472.1"/>
    </source>
</evidence>
<keyword evidence="1" id="KW-0472">Membrane</keyword>
<dbReference type="InterPro" id="IPR005625">
    <property type="entry name" value="PepSY-ass_TM"/>
</dbReference>
<reference evidence="2 3" key="1">
    <citation type="submission" date="2020-08" db="EMBL/GenBank/DDBJ databases">
        <title>Novel species isolated from subtropical streams in China.</title>
        <authorList>
            <person name="Lu H."/>
        </authorList>
    </citation>
    <scope>NUCLEOTIDE SEQUENCE [LARGE SCALE GENOMIC DNA]</scope>
    <source>
        <strain evidence="2 3">KACC 16656</strain>
    </source>
</reference>
<protein>
    <submittedName>
        <fullName evidence="2">PepSY domain-containing protein</fullName>
    </submittedName>
</protein>
<dbReference type="Pfam" id="PF03929">
    <property type="entry name" value="PepSY_TM"/>
    <property type="match status" value="1"/>
</dbReference>
<gene>
    <name evidence="2" type="ORF">H8K52_08960</name>
</gene>
<evidence type="ECO:0000313" key="3">
    <source>
        <dbReference type="Proteomes" id="UP000648257"/>
    </source>
</evidence>
<proteinExistence type="predicted"/>
<name>A0ABR6X3F9_9BURK</name>